<dbReference type="Proteomes" id="UP000199229">
    <property type="component" value="Unassembled WGS sequence"/>
</dbReference>
<sequence length="114" mass="12295">MTTIWLKAAYTREDRDPKTGDFLPGAVPPGIYCADEASFEAFKEGVRAKGKVLSPGLDGPGYEGLSVRIATPEQVALFTVSAVDDPGRRPQRPPQVAGNRQAKRAAEAKARRRA</sequence>
<dbReference type="RefSeq" id="WP_091972213.1">
    <property type="nucleotide sequence ID" value="NZ_FOPM01000012.1"/>
</dbReference>
<feature type="region of interest" description="Disordered" evidence="1">
    <location>
        <begin position="82"/>
        <end position="114"/>
    </location>
</feature>
<name>A0A1I2V046_9HYPH</name>
<protein>
    <submittedName>
        <fullName evidence="2">Uncharacterized protein</fullName>
    </submittedName>
</protein>
<organism evidence="2 3">
    <name type="scientific">Methylobacterium gossipiicola</name>
    <dbReference type="NCBI Taxonomy" id="582675"/>
    <lineage>
        <taxon>Bacteria</taxon>
        <taxon>Pseudomonadati</taxon>
        <taxon>Pseudomonadota</taxon>
        <taxon>Alphaproteobacteria</taxon>
        <taxon>Hyphomicrobiales</taxon>
        <taxon>Methylobacteriaceae</taxon>
        <taxon>Methylobacterium</taxon>
    </lineage>
</organism>
<feature type="compositionally biased region" description="Basic and acidic residues" evidence="1">
    <location>
        <begin position="104"/>
        <end position="114"/>
    </location>
</feature>
<gene>
    <name evidence="2" type="ORF">SAMN05192565_112114</name>
</gene>
<keyword evidence="3" id="KW-1185">Reference proteome</keyword>
<proteinExistence type="predicted"/>
<evidence type="ECO:0000313" key="3">
    <source>
        <dbReference type="Proteomes" id="UP000199229"/>
    </source>
</evidence>
<dbReference type="STRING" id="582675.SAMN05192565_112114"/>
<evidence type="ECO:0000313" key="2">
    <source>
        <dbReference type="EMBL" id="SFG82553.1"/>
    </source>
</evidence>
<accession>A0A1I2V046</accession>
<evidence type="ECO:0000256" key="1">
    <source>
        <dbReference type="SAM" id="MobiDB-lite"/>
    </source>
</evidence>
<reference evidence="3" key="1">
    <citation type="submission" date="2016-10" db="EMBL/GenBank/DDBJ databases">
        <authorList>
            <person name="Varghese N."/>
            <person name="Submissions S."/>
        </authorList>
    </citation>
    <scope>NUCLEOTIDE SEQUENCE [LARGE SCALE GENOMIC DNA]</scope>
    <source>
        <strain evidence="3">Gh-105</strain>
    </source>
</reference>
<dbReference type="AlphaFoldDB" id="A0A1I2V046"/>
<dbReference type="EMBL" id="FOPM01000012">
    <property type="protein sequence ID" value="SFG82553.1"/>
    <property type="molecule type" value="Genomic_DNA"/>
</dbReference>
<dbReference type="OrthoDB" id="10010818at2"/>